<dbReference type="Proteomes" id="UP001207930">
    <property type="component" value="Unassembled WGS sequence"/>
</dbReference>
<evidence type="ECO:0000256" key="2">
    <source>
        <dbReference type="SAM" id="SignalP"/>
    </source>
</evidence>
<feature type="compositionally biased region" description="Basic and acidic residues" evidence="1">
    <location>
        <begin position="40"/>
        <end position="56"/>
    </location>
</feature>
<keyword evidence="5" id="KW-1185">Reference proteome</keyword>
<dbReference type="InterPro" id="IPR002048">
    <property type="entry name" value="EF_hand_dom"/>
</dbReference>
<comment type="caution">
    <text evidence="4">The sequence shown here is derived from an EMBL/GenBank/DDBJ whole genome shotgun (WGS) entry which is preliminary data.</text>
</comment>
<organism evidence="4 5">
    <name type="scientific">Luteolibacter flavescens</name>
    <dbReference type="NCBI Taxonomy" id="1859460"/>
    <lineage>
        <taxon>Bacteria</taxon>
        <taxon>Pseudomonadati</taxon>
        <taxon>Verrucomicrobiota</taxon>
        <taxon>Verrucomicrobiia</taxon>
        <taxon>Verrucomicrobiales</taxon>
        <taxon>Verrucomicrobiaceae</taxon>
        <taxon>Luteolibacter</taxon>
    </lineage>
</organism>
<dbReference type="Pfam" id="PF13499">
    <property type="entry name" value="EF-hand_7"/>
    <property type="match status" value="1"/>
</dbReference>
<feature type="region of interest" description="Disordered" evidence="1">
    <location>
        <begin position="21"/>
        <end position="56"/>
    </location>
</feature>
<dbReference type="EMBL" id="JAPDDS010000004">
    <property type="protein sequence ID" value="MCW1884939.1"/>
    <property type="molecule type" value="Genomic_DNA"/>
</dbReference>
<dbReference type="SMART" id="SM00054">
    <property type="entry name" value="EFh"/>
    <property type="match status" value="2"/>
</dbReference>
<evidence type="ECO:0000313" key="4">
    <source>
        <dbReference type="EMBL" id="MCW1884939.1"/>
    </source>
</evidence>
<dbReference type="SUPFAM" id="SSF47473">
    <property type="entry name" value="EF-hand"/>
    <property type="match status" value="1"/>
</dbReference>
<dbReference type="Gene3D" id="1.10.238.10">
    <property type="entry name" value="EF-hand"/>
    <property type="match status" value="1"/>
</dbReference>
<feature type="compositionally biased region" description="Basic residues" evidence="1">
    <location>
        <begin position="28"/>
        <end position="39"/>
    </location>
</feature>
<feature type="signal peptide" evidence="2">
    <location>
        <begin position="1"/>
        <end position="21"/>
    </location>
</feature>
<dbReference type="PROSITE" id="PS00018">
    <property type="entry name" value="EF_HAND_1"/>
    <property type="match status" value="1"/>
</dbReference>
<evidence type="ECO:0000259" key="3">
    <source>
        <dbReference type="PROSITE" id="PS50222"/>
    </source>
</evidence>
<keyword evidence="2" id="KW-0732">Signal</keyword>
<accession>A0ABT3FNM6</accession>
<dbReference type="PROSITE" id="PS50222">
    <property type="entry name" value="EF_HAND_2"/>
    <property type="match status" value="1"/>
</dbReference>
<gene>
    <name evidence="4" type="ORF">OKA04_09385</name>
</gene>
<feature type="compositionally biased region" description="Basic and acidic residues" evidence="1">
    <location>
        <begin position="77"/>
        <end position="86"/>
    </location>
</feature>
<dbReference type="InterPro" id="IPR018247">
    <property type="entry name" value="EF_Hand_1_Ca_BS"/>
</dbReference>
<evidence type="ECO:0000313" key="5">
    <source>
        <dbReference type="Proteomes" id="UP001207930"/>
    </source>
</evidence>
<name>A0ABT3FNM6_9BACT</name>
<feature type="chain" id="PRO_5046232218" evidence="2">
    <location>
        <begin position="22"/>
        <end position="104"/>
    </location>
</feature>
<feature type="domain" description="EF-hand" evidence="3">
    <location>
        <begin position="59"/>
        <end position="94"/>
    </location>
</feature>
<protein>
    <submittedName>
        <fullName evidence="4">EF-hand domain-containing protein</fullName>
    </submittedName>
</protein>
<feature type="region of interest" description="Disordered" evidence="1">
    <location>
        <begin position="77"/>
        <end position="104"/>
    </location>
</feature>
<reference evidence="4 5" key="1">
    <citation type="submission" date="2022-10" db="EMBL/GenBank/DDBJ databases">
        <title>Luteolibacter flavescens strain MCCC 1K03193, whole genome shotgun sequencing project.</title>
        <authorList>
            <person name="Zhao G."/>
            <person name="Shen L."/>
        </authorList>
    </citation>
    <scope>NUCLEOTIDE SEQUENCE [LARGE SCALE GENOMIC DNA]</scope>
    <source>
        <strain evidence="4 5">MCCC 1K03193</strain>
    </source>
</reference>
<dbReference type="InterPro" id="IPR011992">
    <property type="entry name" value="EF-hand-dom_pair"/>
</dbReference>
<sequence length="104" mass="11289">MKSITAIIALSLAILAPAVTAAPETGAAKKKPNPQKVFKKKDGDKDGHLTKEEFLRGAKDATKREKLFKRKDKDKDGKLTLEEFKAQPKAKAKGKGKAEGKTSK</sequence>
<dbReference type="RefSeq" id="WP_264500896.1">
    <property type="nucleotide sequence ID" value="NZ_JAPDDS010000004.1"/>
</dbReference>
<proteinExistence type="predicted"/>
<evidence type="ECO:0000256" key="1">
    <source>
        <dbReference type="SAM" id="MobiDB-lite"/>
    </source>
</evidence>